<dbReference type="AlphaFoldDB" id="M0D9T6"/>
<dbReference type="EMBL" id="AOIW01000053">
    <property type="protein sequence ID" value="ELZ32255.1"/>
    <property type="molecule type" value="Genomic_DNA"/>
</dbReference>
<dbReference type="Proteomes" id="UP000011572">
    <property type="component" value="Unassembled WGS sequence"/>
</dbReference>
<proteinExistence type="predicted"/>
<organism evidence="1 2">
    <name type="scientific">Halorubrum distributum JCM 10247</name>
    <dbReference type="NCBI Taxonomy" id="1227486"/>
    <lineage>
        <taxon>Archaea</taxon>
        <taxon>Methanobacteriati</taxon>
        <taxon>Methanobacteriota</taxon>
        <taxon>Stenosarchaea group</taxon>
        <taxon>Halobacteria</taxon>
        <taxon>Halobacteriales</taxon>
        <taxon>Haloferacaceae</taxon>
        <taxon>Halorubrum</taxon>
        <taxon>Halorubrum distributum group</taxon>
    </lineage>
</organism>
<dbReference type="PATRIC" id="fig|1227486.3.peg.1841"/>
<evidence type="ECO:0000313" key="1">
    <source>
        <dbReference type="EMBL" id="ELZ32255.1"/>
    </source>
</evidence>
<evidence type="ECO:0000313" key="2">
    <source>
        <dbReference type="Proteomes" id="UP000011572"/>
    </source>
</evidence>
<comment type="caution">
    <text evidence="1">The sequence shown here is derived from an EMBL/GenBank/DDBJ whole genome shotgun (WGS) entry which is preliminary data.</text>
</comment>
<protein>
    <recommendedName>
        <fullName evidence="3">DUF1102 domain-containing protein</fullName>
    </recommendedName>
</protein>
<reference evidence="1 2" key="1">
    <citation type="journal article" date="2014" name="PLoS Genet.">
        <title>Phylogenetically driven sequencing of extremely halophilic archaea reveals strategies for static and dynamic osmo-response.</title>
        <authorList>
            <person name="Becker E.A."/>
            <person name="Seitzer P.M."/>
            <person name="Tritt A."/>
            <person name="Larsen D."/>
            <person name="Krusor M."/>
            <person name="Yao A.I."/>
            <person name="Wu D."/>
            <person name="Madern D."/>
            <person name="Eisen J.A."/>
            <person name="Darling A.E."/>
            <person name="Facciotti M.T."/>
        </authorList>
    </citation>
    <scope>NUCLEOTIDE SEQUENCE [LARGE SCALE GENOMIC DNA]</scope>
    <source>
        <strain evidence="1 2">JCM 10247</strain>
    </source>
</reference>
<accession>M0D9T6</accession>
<sequence>MERRKFVVGLGALASGSAAAVGTGAFNFANVERSISIDTAGDDSAFLALESESEYTNNVGDRLAFDFETDEGGSGINEDSDYSFTGIFSIENQGTDAVGVWIEDNDDSEDSDAASWYAADSATNVNFDDSIEGSGNAYSLTPGDKVYVNLVVLLRDNSVSDLPDQINVKADRSAGNAGN</sequence>
<name>M0D9T6_9EURY</name>
<gene>
    <name evidence="1" type="ORF">C473_09582</name>
</gene>
<evidence type="ECO:0008006" key="3">
    <source>
        <dbReference type="Google" id="ProtNLM"/>
    </source>
</evidence>